<organism evidence="1 2">
    <name type="scientific">Candidatus Falkowbacteria bacterium CG02_land_8_20_14_3_00_36_14</name>
    <dbReference type="NCBI Taxonomy" id="1974560"/>
    <lineage>
        <taxon>Bacteria</taxon>
        <taxon>Candidatus Falkowiibacteriota</taxon>
    </lineage>
</organism>
<name>A0A2M7DQM7_9BACT</name>
<dbReference type="EMBL" id="PETS01000009">
    <property type="protein sequence ID" value="PIV52095.1"/>
    <property type="molecule type" value="Genomic_DNA"/>
</dbReference>
<sequence>MLKESFYNPKKSREIEYRKRGVLPPDFLEELAGVINKVDSNRRKTKALCDKIHKEYDRSKKKK</sequence>
<dbReference type="Proteomes" id="UP000228896">
    <property type="component" value="Unassembled WGS sequence"/>
</dbReference>
<proteinExistence type="predicted"/>
<gene>
    <name evidence="1" type="ORF">COS18_00515</name>
</gene>
<evidence type="ECO:0000313" key="1">
    <source>
        <dbReference type="EMBL" id="PIV52095.1"/>
    </source>
</evidence>
<evidence type="ECO:0000313" key="2">
    <source>
        <dbReference type="Proteomes" id="UP000228896"/>
    </source>
</evidence>
<accession>A0A2M7DQM7</accession>
<reference evidence="2" key="1">
    <citation type="submission" date="2017-09" db="EMBL/GenBank/DDBJ databases">
        <title>Depth-based differentiation of microbial function through sediment-hosted aquifers and enrichment of novel symbionts in the deep terrestrial subsurface.</title>
        <authorList>
            <person name="Probst A.J."/>
            <person name="Ladd B."/>
            <person name="Jarett J.K."/>
            <person name="Geller-Mcgrath D.E."/>
            <person name="Sieber C.M.K."/>
            <person name="Emerson J.B."/>
            <person name="Anantharaman K."/>
            <person name="Thomas B.C."/>
            <person name="Malmstrom R."/>
            <person name="Stieglmeier M."/>
            <person name="Klingl A."/>
            <person name="Woyke T."/>
            <person name="Ryan C.M."/>
            <person name="Banfield J.F."/>
        </authorList>
    </citation>
    <scope>NUCLEOTIDE SEQUENCE [LARGE SCALE GENOMIC DNA]</scope>
</reference>
<comment type="caution">
    <text evidence="1">The sequence shown here is derived from an EMBL/GenBank/DDBJ whole genome shotgun (WGS) entry which is preliminary data.</text>
</comment>
<protein>
    <submittedName>
        <fullName evidence="1">Uncharacterized protein</fullName>
    </submittedName>
</protein>
<dbReference type="AlphaFoldDB" id="A0A2M7DQM7"/>